<keyword evidence="1" id="KW-0235">DNA replication</keyword>
<dbReference type="Pfam" id="PF22657">
    <property type="entry name" value="SSB_1"/>
    <property type="match status" value="1"/>
</dbReference>
<reference evidence="2 3" key="1">
    <citation type="submission" date="2024-08" db="EMBL/GenBank/DDBJ databases">
        <authorList>
            <person name="Lu H."/>
        </authorList>
    </citation>
    <scope>NUCLEOTIDE SEQUENCE [LARGE SCALE GENOMIC DNA]</scope>
    <source>
        <strain evidence="2 3">BYS180W</strain>
    </source>
</reference>
<evidence type="ECO:0000313" key="3">
    <source>
        <dbReference type="Proteomes" id="UP001606099"/>
    </source>
</evidence>
<name>A0ABW7FVR5_9BURK</name>
<evidence type="ECO:0000313" key="2">
    <source>
        <dbReference type="EMBL" id="MFG6448403.1"/>
    </source>
</evidence>
<dbReference type="HAMAP" id="MF_00720">
    <property type="entry name" value="PriB"/>
    <property type="match status" value="1"/>
</dbReference>
<dbReference type="Gene3D" id="2.40.50.140">
    <property type="entry name" value="Nucleic acid-binding proteins"/>
    <property type="match status" value="1"/>
</dbReference>
<organism evidence="2 3">
    <name type="scientific">Roseateles rivi</name>
    <dbReference type="NCBI Taxonomy" id="3299028"/>
    <lineage>
        <taxon>Bacteria</taxon>
        <taxon>Pseudomonadati</taxon>
        <taxon>Pseudomonadota</taxon>
        <taxon>Betaproteobacteria</taxon>
        <taxon>Burkholderiales</taxon>
        <taxon>Sphaerotilaceae</taxon>
        <taxon>Roseateles</taxon>
    </lineage>
</organism>
<dbReference type="Proteomes" id="UP001606099">
    <property type="component" value="Unassembled WGS sequence"/>
</dbReference>
<comment type="subunit">
    <text evidence="1">Homodimer. Interacts with PriA and DnaT. Component of the replication restart primosome. Primosome assembly occurs via a 'hand-off' mechanism. PriA binds to replication forks, subsequently PriB then DnaT bind; DnaT then displaces ssDNA to generate the helicase loading substrate.</text>
</comment>
<keyword evidence="3" id="KW-1185">Reference proteome</keyword>
<dbReference type="InterPro" id="IPR012340">
    <property type="entry name" value="NA-bd_OB-fold"/>
</dbReference>
<dbReference type="NCBIfam" id="TIGR04418">
    <property type="entry name" value="PriB_gamma"/>
    <property type="match status" value="1"/>
</dbReference>
<dbReference type="PIRSF" id="PIRSF003135">
    <property type="entry name" value="Primosomal_n"/>
    <property type="match status" value="1"/>
</dbReference>
<protein>
    <recommendedName>
        <fullName evidence="1">Replication restart protein PriB</fullName>
    </recommendedName>
</protein>
<gene>
    <name evidence="1 2" type="primary">priB</name>
    <name evidence="2" type="ORF">ACG0Z6_09115</name>
</gene>
<keyword evidence="1" id="KW-0238">DNA-binding</keyword>
<keyword evidence="1" id="KW-0639">Primosome</keyword>
<comment type="function">
    <text evidence="1">Involved in the restart of stalled replication forks, which reloads the replicative helicase on sites other than the origin of replication; the PriA-PriB pathway is the major replication restart pathway. During primosome assembly it facilitates complex formation between PriA and DnaT on DNA; stabilizes PriA on DNA. Stimulates the DNA unwinding activity of PriA helicase.</text>
</comment>
<sequence length="108" mass="11670">MNHLVLLAQVQEIAPLRYTPAGIPALDLTLRHESEQAEAGGRRKVSLDLKAVALGDQVKPLQALGLARLARFEGFLSAQRQGRGVVFHITGTQQIQPTSAQDASLHPD</sequence>
<dbReference type="EMBL" id="JBIGHZ010000003">
    <property type="protein sequence ID" value="MFG6448403.1"/>
    <property type="molecule type" value="Genomic_DNA"/>
</dbReference>
<comment type="similarity">
    <text evidence="1">Belongs to the PriB family.</text>
</comment>
<proteinExistence type="inferred from homology"/>
<evidence type="ECO:0000256" key="1">
    <source>
        <dbReference type="HAMAP-Rule" id="MF_00720"/>
    </source>
</evidence>
<comment type="caution">
    <text evidence="2">The sequence shown here is derived from an EMBL/GenBank/DDBJ whole genome shotgun (WGS) entry which is preliminary data.</text>
</comment>
<accession>A0ABW7FVR5</accession>
<dbReference type="InterPro" id="IPR023646">
    <property type="entry name" value="Prisomal_replication_PriB"/>
</dbReference>
<dbReference type="SUPFAM" id="SSF50249">
    <property type="entry name" value="Nucleic acid-binding proteins"/>
    <property type="match status" value="1"/>
</dbReference>
<dbReference type="RefSeq" id="WP_394460595.1">
    <property type="nucleotide sequence ID" value="NZ_JBIGHZ010000003.1"/>
</dbReference>